<proteinExistence type="predicted"/>
<evidence type="ECO:0000313" key="1">
    <source>
        <dbReference type="EMBL" id="PHV69609.1"/>
    </source>
</evidence>
<sequence>MAELNFKQIADKLNEEFTGDSRKLIFWYDEGGDFAEDIDTLELTNAKVYHLRPDNQFKTKIFLEREDKTTNYLIYAPFPKPSIRDNHLADTLRYSKEFFADRASLLTVDLGIDEKYKGVIKKYEKFFGAKDRIKRFYELEIERFTEETIKLALLSVLCKTKILSFEEVVRVILTDGDLEENKFLAEFGKYDLLEVFWNFCELQFGYRDHEPSLEKLMLTMFCTYAERYISADLPRAWQPFVSYKSGNIIAFLDNLMNNVLYHERFDELSALVGKQLSIKENLKKYAPDTFLECEVFAAIDEMIIDWMKERLLDENIGATLSGMPMTVVTQMRIKKHFGTKYGAEYKLIEAAYYLVQGAQYECPNDFKALINQYEKKDYLLDYHYRQFYYHYDQLEDNAAYERLRDLVENIYTNEYLSKQLTSFNQGILSEGAFEVLPRQTQFYSKFIKLAKERKIVIISDAMRYEVGRELLQKLQESAKCSAEIDMMMGVIPSYTRLGMAALLPHQSLELTDDYKVLVDGMGCDDLKSREQVLRQYVPNGKCVQFDDIKLMKKVELRQEFAGADIIYIYHNQIDARGDKPNTENEVFVACKEAVDEIYELIRKLTDNISATHFIVTADHGFLYKRDRLQESDKIGNIAGKGAFVNKRFIVSEAACQDDGIAHLPMRAILENNDTKVVSFPITSHIFKAPGGGQNYVHGGSSPQEVLIPVVTIKTERGYKEVKNASIMLVSMLQKITGLNTTLDFIQSEAVGKLVKETTYKLYFVTEDNERISNENIYVADKKEEEPQKRVFRMSFRFRDRKYAKTSKYYLVGYDEKNNLEVLRHEVMMDIVFANDFGFNL</sequence>
<reference evidence="1" key="1">
    <citation type="submission" date="2017-10" db="EMBL/GenBank/DDBJ databases">
        <title>Genome sequence of cellulolytic Lachnospiraceae bacterium XHS1971 isolated from hotspring sediment.</title>
        <authorList>
            <person name="Vasudevan G."/>
            <person name="Joshi A.J."/>
            <person name="Hivarkar S."/>
            <person name="Lanjekar V.B."/>
            <person name="Dhakephalkar P.K."/>
            <person name="Dagar S."/>
        </authorList>
    </citation>
    <scope>NUCLEOTIDE SEQUENCE</scope>
    <source>
        <strain evidence="1">XHS1971</strain>
    </source>
</reference>
<organism evidence="1 2">
    <name type="scientific">Sporanaerobium hydrogeniformans</name>
    <dbReference type="NCBI Taxonomy" id="3072179"/>
    <lineage>
        <taxon>Bacteria</taxon>
        <taxon>Bacillati</taxon>
        <taxon>Bacillota</taxon>
        <taxon>Clostridia</taxon>
        <taxon>Lachnospirales</taxon>
        <taxon>Lachnospiraceae</taxon>
        <taxon>Sporanaerobium</taxon>
    </lineage>
</organism>
<dbReference type="EMBL" id="PEDL01000023">
    <property type="protein sequence ID" value="PHV69609.1"/>
    <property type="molecule type" value="Genomic_DNA"/>
</dbReference>
<accession>A0AC61D7Z9</accession>
<evidence type="ECO:0000313" key="2">
    <source>
        <dbReference type="Proteomes" id="UP000224460"/>
    </source>
</evidence>
<protein>
    <submittedName>
        <fullName evidence="1">BREX-1 system phosphatase PglZ type A</fullName>
    </submittedName>
</protein>
<name>A0AC61D7Z9_9FIRM</name>
<comment type="caution">
    <text evidence="1">The sequence shown here is derived from an EMBL/GenBank/DDBJ whole genome shotgun (WGS) entry which is preliminary data.</text>
</comment>
<keyword evidence="2" id="KW-1185">Reference proteome</keyword>
<dbReference type="Proteomes" id="UP000224460">
    <property type="component" value="Unassembled WGS sequence"/>
</dbReference>
<gene>
    <name evidence="1" type="ORF">CS063_14925</name>
</gene>